<dbReference type="SUPFAM" id="SSF52540">
    <property type="entry name" value="P-loop containing nucleoside triphosphate hydrolases"/>
    <property type="match status" value="1"/>
</dbReference>
<evidence type="ECO:0000256" key="2">
    <source>
        <dbReference type="ARBA" id="ARBA00022840"/>
    </source>
</evidence>
<dbReference type="Pfam" id="PF13191">
    <property type="entry name" value="AAA_16"/>
    <property type="match status" value="1"/>
</dbReference>
<dbReference type="InterPro" id="IPR001054">
    <property type="entry name" value="A/G_cyclase"/>
</dbReference>
<dbReference type="InterPro" id="IPR027417">
    <property type="entry name" value="P-loop_NTPase"/>
</dbReference>
<dbReference type="Pfam" id="PF12773">
    <property type="entry name" value="DZR"/>
    <property type="match status" value="1"/>
</dbReference>
<evidence type="ECO:0000256" key="3">
    <source>
        <dbReference type="SAM" id="MobiDB-lite"/>
    </source>
</evidence>
<reference evidence="6" key="1">
    <citation type="journal article" date="2019" name="Int. J. Syst. Evol. Microbiol.">
        <title>The Global Catalogue of Microorganisms (GCM) 10K type strain sequencing project: providing services to taxonomists for standard genome sequencing and annotation.</title>
        <authorList>
            <consortium name="The Broad Institute Genomics Platform"/>
            <consortium name="The Broad Institute Genome Sequencing Center for Infectious Disease"/>
            <person name="Wu L."/>
            <person name="Ma J."/>
        </authorList>
    </citation>
    <scope>NUCLEOTIDE SEQUENCE [LARGE SCALE GENOMIC DNA]</scope>
    <source>
        <strain evidence="6">CCUG 55609</strain>
    </source>
</reference>
<dbReference type="PROSITE" id="PS50125">
    <property type="entry name" value="GUANYLATE_CYCLASE_2"/>
    <property type="match status" value="1"/>
</dbReference>
<evidence type="ECO:0000313" key="5">
    <source>
        <dbReference type="EMBL" id="MFD1328671.1"/>
    </source>
</evidence>
<feature type="compositionally biased region" description="Pro residues" evidence="3">
    <location>
        <begin position="59"/>
        <end position="71"/>
    </location>
</feature>
<gene>
    <name evidence="5" type="ORF">ACFQ33_12285</name>
</gene>
<dbReference type="PANTHER" id="PTHR16305">
    <property type="entry name" value="TESTICULAR SOLUBLE ADENYLYL CYCLASE"/>
    <property type="match status" value="1"/>
</dbReference>
<feature type="domain" description="Guanylate cyclase" evidence="4">
    <location>
        <begin position="95"/>
        <end position="227"/>
    </location>
</feature>
<name>A0ABW3YXJ8_MYCRA</name>
<dbReference type="InterPro" id="IPR029787">
    <property type="entry name" value="Nucleotide_cyclase"/>
</dbReference>
<proteinExistence type="predicted"/>
<dbReference type="Gene3D" id="3.30.70.1230">
    <property type="entry name" value="Nucleotide cyclase"/>
    <property type="match status" value="1"/>
</dbReference>
<dbReference type="SMART" id="SM00028">
    <property type="entry name" value="TPR"/>
    <property type="match status" value="5"/>
</dbReference>
<dbReference type="CDD" id="cd07302">
    <property type="entry name" value="CHD"/>
    <property type="match status" value="1"/>
</dbReference>
<dbReference type="InterPro" id="IPR041664">
    <property type="entry name" value="AAA_16"/>
</dbReference>
<keyword evidence="2" id="KW-0067">ATP-binding</keyword>
<dbReference type="SUPFAM" id="SSF48452">
    <property type="entry name" value="TPR-like"/>
    <property type="match status" value="2"/>
</dbReference>
<dbReference type="RefSeq" id="WP_374839047.1">
    <property type="nucleotide sequence ID" value="NZ_JBHEEW010000008.1"/>
</dbReference>
<feature type="region of interest" description="Disordered" evidence="3">
    <location>
        <begin position="53"/>
        <end position="86"/>
    </location>
</feature>
<accession>A0ABW3YXJ8</accession>
<dbReference type="SMART" id="SM00044">
    <property type="entry name" value="CYCc"/>
    <property type="match status" value="1"/>
</dbReference>
<evidence type="ECO:0000256" key="1">
    <source>
        <dbReference type="ARBA" id="ARBA00022741"/>
    </source>
</evidence>
<dbReference type="Gene3D" id="1.25.40.10">
    <property type="entry name" value="Tetratricopeptide repeat domain"/>
    <property type="match status" value="2"/>
</dbReference>
<dbReference type="EMBL" id="JBHTNF010000006">
    <property type="protein sequence ID" value="MFD1328671.1"/>
    <property type="molecule type" value="Genomic_DNA"/>
</dbReference>
<dbReference type="InterPro" id="IPR025874">
    <property type="entry name" value="DZR"/>
</dbReference>
<organism evidence="5 6">
    <name type="scientific">Mycoplana ramosa</name>
    <name type="common">Mycoplana bullata</name>
    <dbReference type="NCBI Taxonomy" id="40837"/>
    <lineage>
        <taxon>Bacteria</taxon>
        <taxon>Pseudomonadati</taxon>
        <taxon>Pseudomonadota</taxon>
        <taxon>Alphaproteobacteria</taxon>
        <taxon>Hyphomicrobiales</taxon>
        <taxon>Rhizobiaceae</taxon>
        <taxon>Mycoplana</taxon>
    </lineage>
</organism>
<dbReference type="InterPro" id="IPR011990">
    <property type="entry name" value="TPR-like_helical_dom_sf"/>
</dbReference>
<comment type="caution">
    <text evidence="5">The sequence shown here is derived from an EMBL/GenBank/DDBJ whole genome shotgun (WGS) entry which is preliminary data.</text>
</comment>
<evidence type="ECO:0000259" key="4">
    <source>
        <dbReference type="PROSITE" id="PS50125"/>
    </source>
</evidence>
<dbReference type="InterPro" id="IPR019734">
    <property type="entry name" value="TPR_rpt"/>
</dbReference>
<protein>
    <submittedName>
        <fullName evidence="5">Adenylate/guanylate cyclase domain-containing protein</fullName>
    </submittedName>
</protein>
<keyword evidence="1" id="KW-0547">Nucleotide-binding</keyword>
<keyword evidence="6" id="KW-1185">Reference proteome</keyword>
<evidence type="ECO:0000313" key="6">
    <source>
        <dbReference type="Proteomes" id="UP001597173"/>
    </source>
</evidence>
<sequence>MNCTACGFAVESGFAFCPKCGTPQPRACVACGYPCPADFAFCPKCGAALSGQSGSLPRQPAPPDRARPPQPSVSSATSPSVEPRAEMEADRRIVTALFADLCGYTTLGERIDPELLQTLQNEIFEELSAAVATHGGYVDKFIGDALLALFGAPVAHEKDPERALEAALDMQQRMARIEERWRTSLGQPLTIHIGVNTGPVVTGVVGAGGGKSYSVTGDTVNTAQRLQAMAGPGEILVGTVTRRLTQHAFSFASLGTLPLRGKAGETPVYRLEGSVAAAPTARGLGGFGIDLPMIGRDGELASLLRCLDAVRYGATQLVRVAGDAGIGKTRLVEAFLDRVRADPDLAGITIRQTACSSLGEPSYGTLSATLRCAYQIDAMDNLDSSRALLHTGLTSLGLPTDAIERLEPFFLFVLGFGDPDGALRHLEPDQLRRQIFHAFRTLFDRRMEQSPLLLVIEDLHWADRVSLEALRFIMDRIEGRRLMLLVTHRPGFETEVLSSARASQTTLRLDLLSDHDVGSLLSGAFGEDGLPAGLRDRIIYRAEGNPFFLEEILRTLIETGAIWRSEDRWTVASGAEETETPLGIQAMMLARIDRLSPDARRLAQAASVIGHRFDSSLLSVLPINVTSIEDNLQRLCEADIIEEVADIRAQGPPRYAFRQKLLHEVVYDNLLLRRRTELHGAIGQLLERRYGETPEHLEQLIELGHHFSASSDKSRGARYLTAAGDLARAAYANEDALRFYARALGAAEAAGGDAWRAPSERYADLCNLTGRREEARSRYDALFEACRDGDDISGAARILRKLGNLAFDSGERDRATACFTQAAELLEGIDAPIELAHLMQRQGHLAFRTGDWEMAVQWAERALECANHLPTGTDAAGKAEIALVIARAFNTKGVALARMHRTGEAVRMVERSVEVALAANHLNTACRGYTNLGVLYTTINPGLAIEVCKRGYEMAKRIGDLGHQARLLTNLAVAYCTFTDRCMQDGLPAVEEAIAINRALGQRDHLPVSLLVLGQIRQCHGAAKAARENYIEALELVRDSAEAQLLFPCYDGLATLCLDMNELGEAERYFELAQGVCAKHGLDPEALIVLPFLD</sequence>
<dbReference type="Proteomes" id="UP001597173">
    <property type="component" value="Unassembled WGS sequence"/>
</dbReference>
<dbReference type="SUPFAM" id="SSF55073">
    <property type="entry name" value="Nucleotide cyclase"/>
    <property type="match status" value="1"/>
</dbReference>
<dbReference type="Pfam" id="PF00211">
    <property type="entry name" value="Guanylate_cyc"/>
    <property type="match status" value="1"/>
</dbReference>
<dbReference type="PANTHER" id="PTHR16305:SF28">
    <property type="entry name" value="GUANYLATE CYCLASE DOMAIN-CONTAINING PROTEIN"/>
    <property type="match status" value="1"/>
</dbReference>